<dbReference type="CDD" id="cd00102">
    <property type="entry name" value="IPT"/>
    <property type="match status" value="3"/>
</dbReference>
<dbReference type="InterPro" id="IPR026444">
    <property type="entry name" value="Secre_tail"/>
</dbReference>
<feature type="chain" id="PRO_5045464653" evidence="2">
    <location>
        <begin position="34"/>
        <end position="1834"/>
    </location>
</feature>
<dbReference type="SUPFAM" id="SSF81296">
    <property type="entry name" value="E set domains"/>
    <property type="match status" value="12"/>
</dbReference>
<dbReference type="Pfam" id="PF18962">
    <property type="entry name" value="Por_Secre_tail"/>
    <property type="match status" value="1"/>
</dbReference>
<keyword evidence="1 2" id="KW-0732">Signal</keyword>
<dbReference type="Pfam" id="PF01833">
    <property type="entry name" value="TIG"/>
    <property type="match status" value="12"/>
</dbReference>
<name>A0ABY4HXK6_CHIFI</name>
<dbReference type="InterPro" id="IPR014756">
    <property type="entry name" value="Ig_E-set"/>
</dbReference>
<dbReference type="SUPFAM" id="SSF69318">
    <property type="entry name" value="Integrin alpha N-terminal domain"/>
    <property type="match status" value="3"/>
</dbReference>
<dbReference type="InterPro" id="IPR002909">
    <property type="entry name" value="IPT_dom"/>
</dbReference>
<dbReference type="InterPro" id="IPR028994">
    <property type="entry name" value="Integrin_alpha_N"/>
</dbReference>
<feature type="domain" description="IPT/TIG" evidence="3">
    <location>
        <begin position="1349"/>
        <end position="1426"/>
    </location>
</feature>
<reference evidence="4 5" key="1">
    <citation type="submission" date="2022-04" db="EMBL/GenBank/DDBJ databases">
        <title>The arsenic-methylating capacity of Chitinophaga filiformis YT5 during chitin decomposition.</title>
        <authorList>
            <person name="Chen G."/>
            <person name="Liang Y."/>
        </authorList>
    </citation>
    <scope>NUCLEOTIDE SEQUENCE [LARGE SCALE GENOMIC DNA]</scope>
    <source>
        <strain evidence="4 5">YT5</strain>
    </source>
</reference>
<feature type="domain" description="IPT/TIG" evidence="3">
    <location>
        <begin position="1670"/>
        <end position="1747"/>
    </location>
</feature>
<evidence type="ECO:0000256" key="2">
    <source>
        <dbReference type="SAM" id="SignalP"/>
    </source>
</evidence>
<feature type="domain" description="IPT/TIG" evidence="3">
    <location>
        <begin position="1511"/>
        <end position="1588"/>
    </location>
</feature>
<dbReference type="RefSeq" id="WP_247810241.1">
    <property type="nucleotide sequence ID" value="NZ_CP095855.1"/>
</dbReference>
<evidence type="ECO:0000259" key="3">
    <source>
        <dbReference type="SMART" id="SM00429"/>
    </source>
</evidence>
<dbReference type="EMBL" id="CP095855">
    <property type="protein sequence ID" value="UPK67899.1"/>
    <property type="molecule type" value="Genomic_DNA"/>
</dbReference>
<dbReference type="Pfam" id="PF13517">
    <property type="entry name" value="FG-GAP_3"/>
    <property type="match status" value="6"/>
</dbReference>
<dbReference type="Proteomes" id="UP000830198">
    <property type="component" value="Chromosome"/>
</dbReference>
<sequence>MSPFLSVKKSLPKKNLSKLLSLLIMGLCFNELAAQPIIRSFTPVSGAPGTVVKIVGSGFDVTPANNIVYFGTVRASVTNATNTLLTVVTPSGAGFNPITVTQNGLTAYSSISFTATFRGKDQLQNESFTPAGDLTTGESPYSVATGDLDGDGKPDIVSINGGYPYSVSIYRNISANGAISFEKNTSLNTGKVPYDVAMGDINGDGKLDLIVTNSGDIYSYSISVFRNTSTNGSISFDEGIRYETGGSPTSVCISDLNLDGKPDIAVTNYISGTISVFQNAGTNGVISFATKQDYTVGTYPTGIASGDLNGDGKPELAVVNNLHETLSVLKNTSTTGLVSFSDRVDYSTGTSPSSVRIDDLDGDGKSDVIVSNAAAKSVFLFRNTSTGAGPISFAATTESILGSFASYFDLADLDGDGRPDLAITGDSIVLARNTSSIGRITFDRAYAISRADNISVADLDMDGKPDLATINVDDNIISIYKNTIDGPYVTSFAPTSAVTGTAVTIRGTNFKATNAVTFGGEPAAAFTVTADSIITAIVGEGASGPVQVTTAIRSGKLSGFIYLSPPAITSITPSVGTKGSVISIKGKDLKEITAVSFGGVPATSFTSQSDTSVIAVVGAGASGPVSLSTPYGNSSLPGFVYVVEGIAPVINNISPLSGPVGTIVTIRGSNFSTNPAANIVRFGPVRGKVVTATTTELTVAVPTGANYRPITVTTGRLTASTAQPFNVTFSSGGGPFTSNSFKSPVNFPASIRPEAIEIDDLDEDGKSDIVIAHSKQGGTCGSVLKNISTNGTLAFDTSLNLQGYDVGGAVHVTSGDLDGDGKLDLIYSTNYGGVCIFKNASSLGMISFPERILLPIANRPDFTVIADLDSDGKPDIAAISAASSTMTLFRNTSIAGVISFQEAGVVNTGRYPLAIKAGDLDGDGKPELIVPNSNDNNISIYKNMTAGKGISFASRVDYATLEFPCRVAIGDLDDDGMPEIIVAGRSSPNDSLSVFKNRSAGGLIKFAPMINYPTDWGANNVELEDLDGDKRLDIISPNGPHSISMFRNTNSNGTISLEDSVNFDIRDFTTGLSIGDMNGDGKPDIAVPLIFSDILAILQNDIATDQSPIVHSFTPAAAPADDIITIRGQHFTNATTVAFGGLPAKSFTVMSDSVIYAIVANGASGMISTTTPYGTGAIDGFNFITNTPALTVGAIFPDSATTGTIVTIIGTGFYKIKNVLFGGSPASRFIIVSDTLISAVVGTGASGDVGVAGLDTTVYIPGFSYITPPPVITSFRPVSATIGQPVKIYGRNFTGITQVSFGGTPATSFIVDSTGVITAVIGSGISGAVSVTAEGGTSTRPGFTYITPPPIINSFTPVAATIGDTVNISGENFSSTKDVLFGGVSALRFVVNSDSSITAIVGPGTSGEASVVTVNSIGKLAGFTYIVPTPFIKSFVPSSATTGTTVYINGSNFTDVSQVMFGGIPAASFELDSTKGIKAIVANGASGEVSVTTAGGTAVLPGFTYISSSATPVITSFTPLSATKGETVSITGSNLSNVTQVLFGGKPTTSFVIHSSTSITAIVGDGATGPITVITTKDTVNQDGFTYILHSPVISSFIPTSAAKGDTIRISGINFNNITQLLFGGVPAASFAVNSNNQIMAIVGDGASGDITVISGEGNSSMAGFIFMAPPIISSFAPVSATSGTLINISGNNFLKVSQVLFGGVRANSFIVNSPTNITAIVGEGASGAVSVIANNSIDSLPGFTYKKPPSVSPKALVVYPNPVFNGTVSIKHPMSAKTAHILLVDINGTVIKSLTVPPGETQTSLTGMDLLSGIYQIYWSDDDRRILQRVVIP</sequence>
<dbReference type="NCBIfam" id="TIGR04183">
    <property type="entry name" value="Por_Secre_tail"/>
    <property type="match status" value="1"/>
</dbReference>
<evidence type="ECO:0000313" key="5">
    <source>
        <dbReference type="Proteomes" id="UP000830198"/>
    </source>
</evidence>
<dbReference type="InterPro" id="IPR013517">
    <property type="entry name" value="FG-GAP"/>
</dbReference>
<dbReference type="InterPro" id="IPR013783">
    <property type="entry name" value="Ig-like_fold"/>
</dbReference>
<protein>
    <submittedName>
        <fullName evidence="4">IPT/TIG domain-containing protein</fullName>
    </submittedName>
</protein>
<evidence type="ECO:0000256" key="1">
    <source>
        <dbReference type="ARBA" id="ARBA00022729"/>
    </source>
</evidence>
<feature type="signal peptide" evidence="2">
    <location>
        <begin position="1"/>
        <end position="33"/>
    </location>
</feature>
<dbReference type="CDD" id="cd00603">
    <property type="entry name" value="IPT_PCSR"/>
    <property type="match status" value="3"/>
</dbReference>
<feature type="domain" description="IPT/TIG" evidence="3">
    <location>
        <begin position="35"/>
        <end position="116"/>
    </location>
</feature>
<evidence type="ECO:0000313" key="4">
    <source>
        <dbReference type="EMBL" id="UPK67899.1"/>
    </source>
</evidence>
<dbReference type="Gene3D" id="2.60.40.10">
    <property type="entry name" value="Immunoglobulins"/>
    <property type="match status" value="12"/>
</dbReference>
<dbReference type="SMART" id="SM00429">
    <property type="entry name" value="IPT"/>
    <property type="match status" value="8"/>
</dbReference>
<dbReference type="PANTHER" id="PTHR46580:SF2">
    <property type="entry name" value="MAM DOMAIN-CONTAINING PROTEIN"/>
    <property type="match status" value="1"/>
</dbReference>
<feature type="domain" description="IPT/TIG" evidence="3">
    <location>
        <begin position="1269"/>
        <end position="1346"/>
    </location>
</feature>
<accession>A0ABY4HXK6</accession>
<proteinExistence type="predicted"/>
<keyword evidence="5" id="KW-1185">Reference proteome</keyword>
<feature type="domain" description="IPT/TIG" evidence="3">
    <location>
        <begin position="486"/>
        <end position="563"/>
    </location>
</feature>
<dbReference type="PANTHER" id="PTHR46580">
    <property type="entry name" value="SENSOR KINASE-RELATED"/>
    <property type="match status" value="1"/>
</dbReference>
<feature type="domain" description="IPT/TIG" evidence="3">
    <location>
        <begin position="647"/>
        <end position="728"/>
    </location>
</feature>
<feature type="domain" description="IPT/TIG" evidence="3">
    <location>
        <begin position="565"/>
        <end position="642"/>
    </location>
</feature>
<gene>
    <name evidence="4" type="ORF">MYF79_23385</name>
</gene>
<organism evidence="4 5">
    <name type="scientific">Chitinophaga filiformis</name>
    <name type="common">Myxococcus filiformis</name>
    <name type="synonym">Flexibacter filiformis</name>
    <dbReference type="NCBI Taxonomy" id="104663"/>
    <lineage>
        <taxon>Bacteria</taxon>
        <taxon>Pseudomonadati</taxon>
        <taxon>Bacteroidota</taxon>
        <taxon>Chitinophagia</taxon>
        <taxon>Chitinophagales</taxon>
        <taxon>Chitinophagaceae</taxon>
        <taxon>Chitinophaga</taxon>
    </lineage>
</organism>
<dbReference type="Gene3D" id="2.130.10.130">
    <property type="entry name" value="Integrin alpha, N-terminal"/>
    <property type="match status" value="3"/>
</dbReference>